<feature type="signal peptide" evidence="1">
    <location>
        <begin position="1"/>
        <end position="27"/>
    </location>
</feature>
<name>A0A2L2BRX6_9MICO</name>
<feature type="chain" id="PRO_5014694941" evidence="1">
    <location>
        <begin position="28"/>
        <end position="208"/>
    </location>
</feature>
<evidence type="ECO:0000313" key="2">
    <source>
        <dbReference type="EMBL" id="AVG24400.1"/>
    </source>
</evidence>
<dbReference type="RefSeq" id="WP_104913883.1">
    <property type="nucleotide sequence ID" value="NZ_CP026923.1"/>
</dbReference>
<dbReference type="AlphaFoldDB" id="A0A2L2BRX6"/>
<organism evidence="2 3">
    <name type="scientific">Pontimonas salivibrio</name>
    <dbReference type="NCBI Taxonomy" id="1159327"/>
    <lineage>
        <taxon>Bacteria</taxon>
        <taxon>Bacillati</taxon>
        <taxon>Actinomycetota</taxon>
        <taxon>Actinomycetes</taxon>
        <taxon>Micrococcales</taxon>
        <taxon>Microbacteriaceae</taxon>
        <taxon>Pontimonas</taxon>
    </lineage>
</organism>
<dbReference type="KEGG" id="psai:C3B54_111458"/>
<keyword evidence="1" id="KW-0732">Signal</keyword>
<accession>A0A2L2BRX6</accession>
<dbReference type="OrthoDB" id="5119140at2"/>
<keyword evidence="3" id="KW-1185">Reference proteome</keyword>
<dbReference type="Proteomes" id="UP000243077">
    <property type="component" value="Chromosome"/>
</dbReference>
<evidence type="ECO:0000256" key="1">
    <source>
        <dbReference type="SAM" id="SignalP"/>
    </source>
</evidence>
<dbReference type="EMBL" id="CP026923">
    <property type="protein sequence ID" value="AVG24400.1"/>
    <property type="molecule type" value="Genomic_DNA"/>
</dbReference>
<evidence type="ECO:0000313" key="3">
    <source>
        <dbReference type="Proteomes" id="UP000243077"/>
    </source>
</evidence>
<protein>
    <submittedName>
        <fullName evidence="2">Lipoprotein</fullName>
    </submittedName>
</protein>
<gene>
    <name evidence="2" type="ORF">C3B54_111458</name>
</gene>
<proteinExistence type="predicted"/>
<keyword evidence="2" id="KW-0449">Lipoprotein</keyword>
<sequence>MSHASHPRAVVPAVLAILALLAGCQSAASPEQPEEVEAPQDEVDDGAGVPETLEFVLPRSCQDILPPDRLDSLLSGNIDLLRGPGSGSADTVYPEGPSPQEERGGISCLFGNLEETETLTLSVAPMTQTSRAEVIDGLLAQQLNPGQTSDGVLTYWIQGDADTVPAIYNAVYPDAWYEALIFPGGRLAYEDSSALVAQMRQHTTERAN</sequence>
<reference evidence="2 3" key="1">
    <citation type="submission" date="2018-02" db="EMBL/GenBank/DDBJ databases">
        <title>Complete genome of the streamlined marine actinobacterium Pontimonas salivibrio CL-TW6 adapted to coastal planktonic lifestype.</title>
        <authorList>
            <person name="Cho B.C."/>
            <person name="Hardies S.C."/>
            <person name="Jang G.I."/>
            <person name="Hwang C.Y."/>
        </authorList>
    </citation>
    <scope>NUCLEOTIDE SEQUENCE [LARGE SCALE GENOMIC DNA]</scope>
    <source>
        <strain evidence="2 3">CL-TW6</strain>
    </source>
</reference>